<gene>
    <name evidence="2" type="ORF">HNR02_003604</name>
</gene>
<dbReference type="EMBL" id="JACCFK010000001">
    <property type="protein sequence ID" value="NYI90281.1"/>
    <property type="molecule type" value="Genomic_DNA"/>
</dbReference>
<comment type="caution">
    <text evidence="2">The sequence shown here is derived from an EMBL/GenBank/DDBJ whole genome shotgun (WGS) entry which is preliminary data.</text>
</comment>
<organism evidence="2 3">
    <name type="scientific">Amycolatopsis endophytica</name>
    <dbReference type="NCBI Taxonomy" id="860233"/>
    <lineage>
        <taxon>Bacteria</taxon>
        <taxon>Bacillati</taxon>
        <taxon>Actinomycetota</taxon>
        <taxon>Actinomycetes</taxon>
        <taxon>Pseudonocardiales</taxon>
        <taxon>Pseudonocardiaceae</taxon>
        <taxon>Amycolatopsis</taxon>
    </lineage>
</organism>
<sequence length="132" mass="14598">MRRRWWVIGAVVLVVVVGGVLFLLLRTTEEDRVEDVADRFVTAVDTQDQRTMVELLCASEAAAVTGDDDYDPAYDGYTSGFARARSLDDVRISGDAASVRLTRPDQEASTLYLLRENGVWKVCASAQGKLVR</sequence>
<feature type="transmembrane region" description="Helical" evidence="1">
    <location>
        <begin position="6"/>
        <end position="25"/>
    </location>
</feature>
<keyword evidence="1" id="KW-1133">Transmembrane helix</keyword>
<keyword evidence="1" id="KW-0472">Membrane</keyword>
<proteinExistence type="predicted"/>
<dbReference type="SUPFAM" id="SSF54427">
    <property type="entry name" value="NTF2-like"/>
    <property type="match status" value="1"/>
</dbReference>
<dbReference type="Proteomes" id="UP000549616">
    <property type="component" value="Unassembled WGS sequence"/>
</dbReference>
<keyword evidence="1" id="KW-0812">Transmembrane</keyword>
<dbReference type="AlphaFoldDB" id="A0A853B6B7"/>
<evidence type="ECO:0008006" key="4">
    <source>
        <dbReference type="Google" id="ProtNLM"/>
    </source>
</evidence>
<evidence type="ECO:0000313" key="2">
    <source>
        <dbReference type="EMBL" id="NYI90281.1"/>
    </source>
</evidence>
<name>A0A853B6B7_9PSEU</name>
<dbReference type="InterPro" id="IPR032710">
    <property type="entry name" value="NTF2-like_dom_sf"/>
</dbReference>
<accession>A0A853B6B7</accession>
<evidence type="ECO:0000313" key="3">
    <source>
        <dbReference type="Proteomes" id="UP000549616"/>
    </source>
</evidence>
<evidence type="ECO:0000256" key="1">
    <source>
        <dbReference type="SAM" id="Phobius"/>
    </source>
</evidence>
<dbReference type="RefSeq" id="WP_179774312.1">
    <property type="nucleotide sequence ID" value="NZ_JACCFK010000001.1"/>
</dbReference>
<reference evidence="2 3" key="1">
    <citation type="submission" date="2020-07" db="EMBL/GenBank/DDBJ databases">
        <title>Sequencing the genomes of 1000 actinobacteria strains.</title>
        <authorList>
            <person name="Klenk H.-P."/>
        </authorList>
    </citation>
    <scope>NUCLEOTIDE SEQUENCE [LARGE SCALE GENOMIC DNA]</scope>
    <source>
        <strain evidence="2 3">DSM 104006</strain>
    </source>
</reference>
<protein>
    <recommendedName>
        <fullName evidence="4">DUF4878 domain-containing protein</fullName>
    </recommendedName>
</protein>
<keyword evidence="3" id="KW-1185">Reference proteome</keyword>